<keyword evidence="6 8" id="KW-0067">ATP-binding</keyword>
<comment type="function">
    <text evidence="1 8">Catalyzes the reversible adenylation of nicotinate mononucleotide (NaMN) to nicotinic acid adenine dinucleotide (NaAD).</text>
</comment>
<dbReference type="HAMAP" id="MF_00244">
    <property type="entry name" value="NaMN_adenylyltr"/>
    <property type="match status" value="1"/>
</dbReference>
<evidence type="ECO:0000256" key="1">
    <source>
        <dbReference type="ARBA" id="ARBA00002324"/>
    </source>
</evidence>
<dbReference type="NCBIfam" id="NF000840">
    <property type="entry name" value="PRK00071.1-3"/>
    <property type="match status" value="1"/>
</dbReference>
<evidence type="ECO:0000313" key="10">
    <source>
        <dbReference type="EMBL" id="QXM05906.1"/>
    </source>
</evidence>
<evidence type="ECO:0000256" key="4">
    <source>
        <dbReference type="ARBA" id="ARBA00022695"/>
    </source>
</evidence>
<dbReference type="Pfam" id="PF01467">
    <property type="entry name" value="CTP_transf_like"/>
    <property type="match status" value="1"/>
</dbReference>
<protein>
    <recommendedName>
        <fullName evidence="8">Probable nicotinate-nucleotide adenylyltransferase</fullName>
        <ecNumber evidence="8">2.7.7.18</ecNumber>
    </recommendedName>
    <alternativeName>
        <fullName evidence="8">Deamido-NAD(+) diphosphorylase</fullName>
    </alternativeName>
    <alternativeName>
        <fullName evidence="8">Deamido-NAD(+) pyrophosphorylase</fullName>
    </alternativeName>
    <alternativeName>
        <fullName evidence="8">Nicotinate mononucleotide adenylyltransferase</fullName>
        <shortName evidence="8">NaMN adenylyltransferase</shortName>
    </alternativeName>
</protein>
<accession>A0ABX8RAU0</accession>
<dbReference type="NCBIfam" id="TIGR00125">
    <property type="entry name" value="cyt_tran_rel"/>
    <property type="match status" value="1"/>
</dbReference>
<dbReference type="EMBL" id="CP078093">
    <property type="protein sequence ID" value="QXM05906.1"/>
    <property type="molecule type" value="Genomic_DNA"/>
</dbReference>
<dbReference type="InterPro" id="IPR004821">
    <property type="entry name" value="Cyt_trans-like"/>
</dbReference>
<gene>
    <name evidence="8 10" type="primary">nadD</name>
    <name evidence="10" type="ORF">KVH43_11160</name>
</gene>
<evidence type="ECO:0000256" key="5">
    <source>
        <dbReference type="ARBA" id="ARBA00022741"/>
    </source>
</evidence>
<dbReference type="EC" id="2.7.7.18" evidence="8"/>
<evidence type="ECO:0000259" key="9">
    <source>
        <dbReference type="Pfam" id="PF01467"/>
    </source>
</evidence>
<dbReference type="CDD" id="cd02165">
    <property type="entry name" value="NMNAT"/>
    <property type="match status" value="1"/>
</dbReference>
<dbReference type="Proteomes" id="UP000886818">
    <property type="component" value="Chromosome"/>
</dbReference>
<evidence type="ECO:0000256" key="7">
    <source>
        <dbReference type="ARBA" id="ARBA00048721"/>
    </source>
</evidence>
<reference evidence="10" key="1">
    <citation type="submission" date="2021-07" db="EMBL/GenBank/DDBJ databases">
        <title>Complete genome sequence of Crassaminicella sp. 143-21, isolated from a deep-sea hydrothermal vent.</title>
        <authorList>
            <person name="Li X."/>
        </authorList>
    </citation>
    <scope>NUCLEOTIDE SEQUENCE</scope>
    <source>
        <strain evidence="10">143-21</strain>
    </source>
</reference>
<keyword evidence="5 8" id="KW-0547">Nucleotide-binding</keyword>
<name>A0ABX8RAU0_9CLOT</name>
<dbReference type="NCBIfam" id="TIGR00482">
    <property type="entry name" value="nicotinate (nicotinamide) nucleotide adenylyltransferase"/>
    <property type="match status" value="1"/>
</dbReference>
<evidence type="ECO:0000313" key="11">
    <source>
        <dbReference type="Proteomes" id="UP000886818"/>
    </source>
</evidence>
<comment type="catalytic activity">
    <reaction evidence="7 8">
        <text>nicotinate beta-D-ribonucleotide + ATP + H(+) = deamido-NAD(+) + diphosphate</text>
        <dbReference type="Rhea" id="RHEA:22860"/>
        <dbReference type="ChEBI" id="CHEBI:15378"/>
        <dbReference type="ChEBI" id="CHEBI:30616"/>
        <dbReference type="ChEBI" id="CHEBI:33019"/>
        <dbReference type="ChEBI" id="CHEBI:57502"/>
        <dbReference type="ChEBI" id="CHEBI:58437"/>
        <dbReference type="EC" id="2.7.7.18"/>
    </reaction>
</comment>
<proteinExistence type="inferred from homology"/>
<comment type="pathway">
    <text evidence="2 8">Cofactor biosynthesis; NAD(+) biosynthesis; deamido-NAD(+) from nicotinate D-ribonucleotide: step 1/1.</text>
</comment>
<feature type="domain" description="Cytidyltransferase-like" evidence="9">
    <location>
        <begin position="19"/>
        <end position="188"/>
    </location>
</feature>
<dbReference type="GO" id="GO:0004515">
    <property type="term" value="F:nicotinate-nucleotide adenylyltransferase activity"/>
    <property type="evidence" value="ECO:0007669"/>
    <property type="project" value="UniProtKB-EC"/>
</dbReference>
<keyword evidence="8" id="KW-0662">Pyridine nucleotide biosynthesis</keyword>
<evidence type="ECO:0000256" key="6">
    <source>
        <dbReference type="ARBA" id="ARBA00022840"/>
    </source>
</evidence>
<keyword evidence="8" id="KW-0520">NAD</keyword>
<dbReference type="PANTHER" id="PTHR39321:SF3">
    <property type="entry name" value="PHOSPHOPANTETHEINE ADENYLYLTRANSFERASE"/>
    <property type="match status" value="1"/>
</dbReference>
<dbReference type="RefSeq" id="WP_218282603.1">
    <property type="nucleotide sequence ID" value="NZ_CP078093.1"/>
</dbReference>
<dbReference type="InterPro" id="IPR005248">
    <property type="entry name" value="NadD/NMNAT"/>
</dbReference>
<evidence type="ECO:0000256" key="8">
    <source>
        <dbReference type="HAMAP-Rule" id="MF_00244"/>
    </source>
</evidence>
<evidence type="ECO:0000256" key="2">
    <source>
        <dbReference type="ARBA" id="ARBA00005019"/>
    </source>
</evidence>
<evidence type="ECO:0000256" key="3">
    <source>
        <dbReference type="ARBA" id="ARBA00022679"/>
    </source>
</evidence>
<organism evidence="10 11">
    <name type="scientific">Crassaminicella indica</name>
    <dbReference type="NCBI Taxonomy" id="2855394"/>
    <lineage>
        <taxon>Bacteria</taxon>
        <taxon>Bacillati</taxon>
        <taxon>Bacillota</taxon>
        <taxon>Clostridia</taxon>
        <taxon>Eubacteriales</taxon>
        <taxon>Clostridiaceae</taxon>
        <taxon>Crassaminicella</taxon>
    </lineage>
</organism>
<keyword evidence="3 8" id="KW-0808">Transferase</keyword>
<keyword evidence="11" id="KW-1185">Reference proteome</keyword>
<sequence length="216" mass="25097">MSTTRNTNQSKKDYKRIGIMGGTFDPIHYGHLVIAEQIRCEYKLEKVVFIPAGTPPHKSNLCVTDSKHRYFMTLLATITNPYFELSKIEIENEEISYTIHTIEKLKKIYRKDTEIYFITGADAICELDTWKNVNKLTQLCKFIAATRPGLEASQVDAKIRELKEKYDAFIEKIDLPALAISSTDIRNRIREGQSIKYLLPEPVEYYIYKNNLYKEV</sequence>
<comment type="similarity">
    <text evidence="8">Belongs to the NadD family.</text>
</comment>
<keyword evidence="4 8" id="KW-0548">Nucleotidyltransferase</keyword>
<dbReference type="PANTHER" id="PTHR39321">
    <property type="entry name" value="NICOTINATE-NUCLEOTIDE ADENYLYLTRANSFERASE-RELATED"/>
    <property type="match status" value="1"/>
</dbReference>